<keyword evidence="2" id="KW-1133">Transmembrane helix</keyword>
<proteinExistence type="predicted"/>
<sequence length="232" mass="24765">MTAGNVMRRGGQRYRKRRPLPAFLLIIVLGIAATIVWLKVMSADNEMTAAAHCDPPSAKPTAPAQGQPVPTLGKPLEPDALNRTEPASPASALVRVVNASSQRGQARLVTESLRALGFSEIADPANDPLYGDSMTCRAQIRFGAQGTAAARTLSLIEPCAELVRDERQDATVDIVLGDKFDDLHPNRAGKTLIEQLNDFAKQNPVAQGGLQADAPQPNLDAQLLTAARKVNC</sequence>
<keyword evidence="5" id="KW-1185">Reference proteome</keyword>
<dbReference type="Pfam" id="PF13399">
    <property type="entry name" value="LytR_C"/>
    <property type="match status" value="1"/>
</dbReference>
<accession>A0A4R7UXQ2</accession>
<dbReference type="EMBL" id="SOCP01000023">
    <property type="protein sequence ID" value="TDV40295.1"/>
    <property type="molecule type" value="Genomic_DNA"/>
</dbReference>
<dbReference type="NCBIfam" id="NF035953">
    <property type="entry name" value="integrity_Cei"/>
    <property type="match status" value="1"/>
</dbReference>
<keyword evidence="2" id="KW-0812">Transmembrane</keyword>
<dbReference type="AlphaFoldDB" id="A0A4R7UXQ2"/>
<feature type="domain" description="LytR/CpsA/Psr regulator C-terminal" evidence="3">
    <location>
        <begin position="94"/>
        <end position="180"/>
    </location>
</feature>
<protein>
    <submittedName>
        <fullName evidence="4">LytR cell envelope-related transcriptional attenuator</fullName>
    </submittedName>
</protein>
<keyword evidence="2" id="KW-0472">Membrane</keyword>
<gene>
    <name evidence="4" type="ORF">CLV71_1235</name>
</gene>
<dbReference type="InterPro" id="IPR027381">
    <property type="entry name" value="LytR/CpsA/Psr_C"/>
</dbReference>
<feature type="transmembrane region" description="Helical" evidence="2">
    <location>
        <begin position="20"/>
        <end position="38"/>
    </location>
</feature>
<organism evidence="4 5">
    <name type="scientific">Actinophytocola oryzae</name>
    <dbReference type="NCBI Taxonomy" id="502181"/>
    <lineage>
        <taxon>Bacteria</taxon>
        <taxon>Bacillati</taxon>
        <taxon>Actinomycetota</taxon>
        <taxon>Actinomycetes</taxon>
        <taxon>Pseudonocardiales</taxon>
        <taxon>Pseudonocardiaceae</taxon>
    </lineage>
</organism>
<evidence type="ECO:0000256" key="1">
    <source>
        <dbReference type="SAM" id="MobiDB-lite"/>
    </source>
</evidence>
<dbReference type="Proteomes" id="UP000294927">
    <property type="component" value="Unassembled WGS sequence"/>
</dbReference>
<evidence type="ECO:0000313" key="5">
    <source>
        <dbReference type="Proteomes" id="UP000294927"/>
    </source>
</evidence>
<name>A0A4R7UXQ2_9PSEU</name>
<evidence type="ECO:0000256" key="2">
    <source>
        <dbReference type="SAM" id="Phobius"/>
    </source>
</evidence>
<reference evidence="4 5" key="1">
    <citation type="submission" date="2019-03" db="EMBL/GenBank/DDBJ databases">
        <title>Genomic Encyclopedia of Archaeal and Bacterial Type Strains, Phase II (KMG-II): from individual species to whole genera.</title>
        <authorList>
            <person name="Goeker M."/>
        </authorList>
    </citation>
    <scope>NUCLEOTIDE SEQUENCE [LARGE SCALE GENOMIC DNA]</scope>
    <source>
        <strain evidence="4 5">DSM 45499</strain>
    </source>
</reference>
<evidence type="ECO:0000313" key="4">
    <source>
        <dbReference type="EMBL" id="TDV40295.1"/>
    </source>
</evidence>
<feature type="region of interest" description="Disordered" evidence="1">
    <location>
        <begin position="50"/>
        <end position="88"/>
    </location>
</feature>
<comment type="caution">
    <text evidence="4">The sequence shown here is derived from an EMBL/GenBank/DDBJ whole genome shotgun (WGS) entry which is preliminary data.</text>
</comment>
<evidence type="ECO:0000259" key="3">
    <source>
        <dbReference type="Pfam" id="PF13399"/>
    </source>
</evidence>